<feature type="region of interest" description="Disordered" evidence="1">
    <location>
        <begin position="402"/>
        <end position="428"/>
    </location>
</feature>
<dbReference type="EMBL" id="KV921323">
    <property type="protein sequence ID" value="ORE18769.1"/>
    <property type="molecule type" value="Genomic_DNA"/>
</dbReference>
<feature type="compositionally biased region" description="Low complexity" evidence="1">
    <location>
        <begin position="408"/>
        <end position="428"/>
    </location>
</feature>
<organism evidence="2 3">
    <name type="scientific">Rhizopus microsporus</name>
    <dbReference type="NCBI Taxonomy" id="58291"/>
    <lineage>
        <taxon>Eukaryota</taxon>
        <taxon>Fungi</taxon>
        <taxon>Fungi incertae sedis</taxon>
        <taxon>Mucoromycota</taxon>
        <taxon>Mucoromycotina</taxon>
        <taxon>Mucoromycetes</taxon>
        <taxon>Mucorales</taxon>
        <taxon>Mucorineae</taxon>
        <taxon>Rhizopodaceae</taxon>
        <taxon>Rhizopus</taxon>
    </lineage>
</organism>
<dbReference type="OMA" id="DYTIMNI"/>
<dbReference type="AlphaFoldDB" id="A0A1X0S3L1"/>
<name>A0A1X0S3L1_RHIZD</name>
<feature type="compositionally biased region" description="Polar residues" evidence="1">
    <location>
        <begin position="292"/>
        <end position="325"/>
    </location>
</feature>
<evidence type="ECO:0000313" key="3">
    <source>
        <dbReference type="Proteomes" id="UP000242381"/>
    </source>
</evidence>
<evidence type="ECO:0000256" key="1">
    <source>
        <dbReference type="SAM" id="MobiDB-lite"/>
    </source>
</evidence>
<evidence type="ECO:0000313" key="2">
    <source>
        <dbReference type="EMBL" id="ORE18769.1"/>
    </source>
</evidence>
<feature type="compositionally biased region" description="Polar residues" evidence="1">
    <location>
        <begin position="354"/>
        <end position="370"/>
    </location>
</feature>
<protein>
    <submittedName>
        <fullName evidence="2">Uncharacterized protein</fullName>
    </submittedName>
</protein>
<accession>A0A1X0S3L1</accession>
<feature type="region of interest" description="Disordered" evidence="1">
    <location>
        <begin position="251"/>
        <end position="370"/>
    </location>
</feature>
<proteinExistence type="predicted"/>
<sequence length="531" mass="60648">MLLLVKYLERKKTYVLYHINKRFHKETCCDFKDPRFDYTIMNIQKPKINIILVGVSRIGISTLTQAFSARTVKTFTFGPYHRLAKIVELVTDKGIYHIMDPHRLYDAADENITKQNAGDIINQLNLLASPYIICFVVTLNVESVHSIDLEMMRTIKRYFHTSNAKYALVFNLLSTNLYFKVAEDNSFRKTLLTAYHQGAGVKVPDNDILLITNRFVGYSMPEQSELLTEYVKKIEAKHIKEQEQRLKELLMKQKQQTHPHPSHSSQQKRASTMPAFNPRPQSMSPPLPRRPNSFQHPTHAYTNPSAQNPYINPRSQSYNNTQPQVHNARPQAYSNSRPQAYNNPQQQQQQPQPHSFNRPQQTSFSMPSFINPHSQQQQVLQYIQQIQQQQQQRIQQIIQQQLESTTPNSDTSSAFSFSSNDNSSSSSFGTDFSMDPSNFMDTTQQSFNTDPSFNFDPTQQSFNMDPSFNFDTSQFGFDSSSNLLNNLSQFNGDPLNTMAGSFMDPATAVNLMASVFSGTDTLSATTGCTIM</sequence>
<reference evidence="2 3" key="1">
    <citation type="journal article" date="2016" name="Proc. Natl. Acad. Sci. U.S.A.">
        <title>Lipid metabolic changes in an early divergent fungus govern the establishment of a mutualistic symbiosis with endobacteria.</title>
        <authorList>
            <person name="Lastovetsky O.A."/>
            <person name="Gaspar M.L."/>
            <person name="Mondo S.J."/>
            <person name="LaButti K.M."/>
            <person name="Sandor L."/>
            <person name="Grigoriev I.V."/>
            <person name="Henry S.A."/>
            <person name="Pawlowska T.E."/>
        </authorList>
    </citation>
    <scope>NUCLEOTIDE SEQUENCE [LARGE SCALE GENOMIC DNA]</scope>
    <source>
        <strain evidence="2 3">ATCC 11559</strain>
    </source>
</reference>
<dbReference type="VEuPathDB" id="FungiDB:BCV72DRAFT_291059"/>
<feature type="compositionally biased region" description="Polar residues" evidence="1">
    <location>
        <begin position="332"/>
        <end position="343"/>
    </location>
</feature>
<feature type="compositionally biased region" description="Low complexity" evidence="1">
    <location>
        <begin position="344"/>
        <end position="353"/>
    </location>
</feature>
<dbReference type="Proteomes" id="UP000242381">
    <property type="component" value="Unassembled WGS sequence"/>
</dbReference>
<gene>
    <name evidence="2" type="ORF">BCV71DRAFT_284713</name>
</gene>